<evidence type="ECO:0008006" key="4">
    <source>
        <dbReference type="Google" id="ProtNLM"/>
    </source>
</evidence>
<keyword evidence="1" id="KW-0472">Membrane</keyword>
<dbReference type="Proteomes" id="UP000579945">
    <property type="component" value="Unassembled WGS sequence"/>
</dbReference>
<dbReference type="EMBL" id="JACIBV010000001">
    <property type="protein sequence ID" value="MBB3731890.1"/>
    <property type="molecule type" value="Genomic_DNA"/>
</dbReference>
<dbReference type="AlphaFoldDB" id="A0A7W5VI44"/>
<feature type="transmembrane region" description="Helical" evidence="1">
    <location>
        <begin position="195"/>
        <end position="215"/>
    </location>
</feature>
<keyword evidence="3" id="KW-1185">Reference proteome</keyword>
<proteinExistence type="predicted"/>
<comment type="caution">
    <text evidence="2">The sequence shown here is derived from an EMBL/GenBank/DDBJ whole genome shotgun (WGS) entry which is preliminary data.</text>
</comment>
<feature type="transmembrane region" description="Helical" evidence="1">
    <location>
        <begin position="18"/>
        <end position="40"/>
    </location>
</feature>
<feature type="transmembrane region" description="Helical" evidence="1">
    <location>
        <begin position="91"/>
        <end position="109"/>
    </location>
</feature>
<reference evidence="2 3" key="1">
    <citation type="submission" date="2020-08" db="EMBL/GenBank/DDBJ databases">
        <title>Sequencing the genomes of 1000 actinobacteria strains.</title>
        <authorList>
            <person name="Klenk H.-P."/>
        </authorList>
    </citation>
    <scope>NUCLEOTIDE SEQUENCE [LARGE SCALE GENOMIC DNA]</scope>
    <source>
        <strain evidence="2 3">DSM 44320</strain>
    </source>
</reference>
<evidence type="ECO:0000313" key="2">
    <source>
        <dbReference type="EMBL" id="MBB3731890.1"/>
    </source>
</evidence>
<feature type="transmembrane region" description="Helical" evidence="1">
    <location>
        <begin position="143"/>
        <end position="164"/>
    </location>
</feature>
<evidence type="ECO:0000313" key="3">
    <source>
        <dbReference type="Proteomes" id="UP000579945"/>
    </source>
</evidence>
<protein>
    <recommendedName>
        <fullName evidence="4">DUF4386 family protein</fullName>
    </recommendedName>
</protein>
<keyword evidence="1" id="KW-0812">Transmembrane</keyword>
<dbReference type="RefSeq" id="WP_183658486.1">
    <property type="nucleotide sequence ID" value="NZ_JACIBV010000001.1"/>
</dbReference>
<accession>A0A7W5VI44</accession>
<gene>
    <name evidence="2" type="ORF">FHR33_007750</name>
</gene>
<sequence length="218" mass="22060">MTSLDTTPRSGADTFVRYAMLASAVIAPLTLALTLLLAPGDITAEGAAYVGGFIAEADSYPASAWLSALSAITIIPGALAVARVARAGRPALGLVAMILAFVMIVPVGGNSDDVLYAGVQAGVDPATLTKIYTAYGESLPTSIFGMSFFLGLLGFLLLGVAALLGRTAPRWAAITLIVAPVLVPVPWFAGLGDLAAGGAWLLMAIGMGGVALGLLNDR</sequence>
<feature type="transmembrane region" description="Helical" evidence="1">
    <location>
        <begin position="60"/>
        <end position="79"/>
    </location>
</feature>
<feature type="transmembrane region" description="Helical" evidence="1">
    <location>
        <begin position="171"/>
        <end position="189"/>
    </location>
</feature>
<organism evidence="2 3">
    <name type="scientific">Nonomuraea dietziae</name>
    <dbReference type="NCBI Taxonomy" id="65515"/>
    <lineage>
        <taxon>Bacteria</taxon>
        <taxon>Bacillati</taxon>
        <taxon>Actinomycetota</taxon>
        <taxon>Actinomycetes</taxon>
        <taxon>Streptosporangiales</taxon>
        <taxon>Streptosporangiaceae</taxon>
        <taxon>Nonomuraea</taxon>
    </lineage>
</organism>
<keyword evidence="1" id="KW-1133">Transmembrane helix</keyword>
<evidence type="ECO:0000256" key="1">
    <source>
        <dbReference type="SAM" id="Phobius"/>
    </source>
</evidence>
<name>A0A7W5VI44_9ACTN</name>
<dbReference type="GeneID" id="95393949"/>